<feature type="region of interest" description="Disordered" evidence="1">
    <location>
        <begin position="23"/>
        <end position="51"/>
    </location>
</feature>
<evidence type="ECO:0000313" key="3">
    <source>
        <dbReference type="EMBL" id="SMF61997.1"/>
    </source>
</evidence>
<dbReference type="RefSeq" id="WP_132323044.1">
    <property type="nucleotide sequence ID" value="NZ_FWZT01000021.1"/>
</dbReference>
<feature type="signal peptide" evidence="2">
    <location>
        <begin position="1"/>
        <end position="19"/>
    </location>
</feature>
<evidence type="ECO:0000256" key="2">
    <source>
        <dbReference type="SAM" id="SignalP"/>
    </source>
</evidence>
<dbReference type="Proteomes" id="UP000192907">
    <property type="component" value="Unassembled WGS sequence"/>
</dbReference>
<feature type="chain" id="PRO_5012509190" evidence="2">
    <location>
        <begin position="20"/>
        <end position="342"/>
    </location>
</feature>
<proteinExistence type="predicted"/>
<accession>A0A1Y6CFC2</accession>
<reference evidence="4" key="1">
    <citation type="submission" date="2017-04" db="EMBL/GenBank/DDBJ databases">
        <authorList>
            <person name="Varghese N."/>
            <person name="Submissions S."/>
        </authorList>
    </citation>
    <scope>NUCLEOTIDE SEQUENCE [LARGE SCALE GENOMIC DNA]</scope>
    <source>
        <strain evidence="4">RKEM611</strain>
    </source>
</reference>
<protein>
    <submittedName>
        <fullName evidence="3">Uncharacterized protein</fullName>
    </submittedName>
</protein>
<keyword evidence="2" id="KW-0732">Signal</keyword>
<dbReference type="AlphaFoldDB" id="A0A1Y6CFC2"/>
<dbReference type="PROSITE" id="PS51257">
    <property type="entry name" value="PROKAR_LIPOPROTEIN"/>
    <property type="match status" value="1"/>
</dbReference>
<organism evidence="3 4">
    <name type="scientific">Pseudobacteriovorax antillogorgiicola</name>
    <dbReference type="NCBI Taxonomy" id="1513793"/>
    <lineage>
        <taxon>Bacteria</taxon>
        <taxon>Pseudomonadati</taxon>
        <taxon>Bdellovibrionota</taxon>
        <taxon>Oligoflexia</taxon>
        <taxon>Oligoflexales</taxon>
        <taxon>Pseudobacteriovoracaceae</taxon>
        <taxon>Pseudobacteriovorax</taxon>
    </lineage>
</organism>
<keyword evidence="4" id="KW-1185">Reference proteome</keyword>
<evidence type="ECO:0000313" key="4">
    <source>
        <dbReference type="Proteomes" id="UP000192907"/>
    </source>
</evidence>
<dbReference type="OrthoDB" id="10021040at2"/>
<dbReference type="EMBL" id="FWZT01000021">
    <property type="protein sequence ID" value="SMF61997.1"/>
    <property type="molecule type" value="Genomic_DNA"/>
</dbReference>
<evidence type="ECO:0000256" key="1">
    <source>
        <dbReference type="SAM" id="MobiDB-lite"/>
    </source>
</evidence>
<gene>
    <name evidence="3" type="ORF">SAMN06296036_12115</name>
</gene>
<sequence>MIGKTILPLMVLSCFAAMGCNSRGPLPESSESERSPTTIGEEDESSNLSTQPDIEAIDQKVDEQNQYLADMKASQEQIEVLEASLVSLTSPATWTKTLTDLKAQYQTRDELDGKIRGESELVENLLSEARLALPAAIDRNLVVALETSEFKYNVFQQDYEGLTEKIRIYDEKTRESLAAVQTVGNFTFDALNANHFQEACPNGAINQFQGRSGMLVDRVVGVCGDDQLTAIGGVGGDLQTPRVCADGFVGKGIYGGAGDALDSVGLICAPESDLDGAQFTKLAVFGNEAGGTPYERFCPPRTVLVGLTGTIANNGDFLGSIFPQCQYIAGEPGSAATSGFFE</sequence>
<name>A0A1Y6CFC2_9BACT</name>